<evidence type="ECO:0000256" key="1">
    <source>
        <dbReference type="SAM" id="Phobius"/>
    </source>
</evidence>
<keyword evidence="1" id="KW-0472">Membrane</keyword>
<feature type="transmembrane region" description="Helical" evidence="1">
    <location>
        <begin position="21"/>
        <end position="40"/>
    </location>
</feature>
<sequence length="144" mass="16195">MKIRRKIQDIALGEQDPGKDLFAILFLAFFVILLVQIQLISQKDDRDKVPDPIGGTGEMQVSNESIAFVSKQVGGEIIFTVRENVYSKERFFEELPSLSVMSEEEGISYINLQADNSLGGLEWDNLKVEIKRKGYGINVTVPTK</sequence>
<protein>
    <submittedName>
        <fullName evidence="2">Uncharacterized protein</fullName>
    </submittedName>
</protein>
<reference evidence="2" key="1">
    <citation type="submission" date="2018-05" db="EMBL/GenBank/DDBJ databases">
        <authorList>
            <person name="Lanie J.A."/>
            <person name="Ng W.-L."/>
            <person name="Kazmierczak K.M."/>
            <person name="Andrzejewski T.M."/>
            <person name="Davidsen T.M."/>
            <person name="Wayne K.J."/>
            <person name="Tettelin H."/>
            <person name="Glass J.I."/>
            <person name="Rusch D."/>
            <person name="Podicherti R."/>
            <person name="Tsui H.-C.T."/>
            <person name="Winkler M.E."/>
        </authorList>
    </citation>
    <scope>NUCLEOTIDE SEQUENCE</scope>
</reference>
<organism evidence="2">
    <name type="scientific">marine metagenome</name>
    <dbReference type="NCBI Taxonomy" id="408172"/>
    <lineage>
        <taxon>unclassified sequences</taxon>
        <taxon>metagenomes</taxon>
        <taxon>ecological metagenomes</taxon>
    </lineage>
</organism>
<evidence type="ECO:0000313" key="2">
    <source>
        <dbReference type="EMBL" id="SVA44081.1"/>
    </source>
</evidence>
<dbReference type="EMBL" id="UINC01009858">
    <property type="protein sequence ID" value="SVA44081.1"/>
    <property type="molecule type" value="Genomic_DNA"/>
</dbReference>
<name>A0A381VVH5_9ZZZZ</name>
<gene>
    <name evidence="2" type="ORF">METZ01_LOCUS96935</name>
</gene>
<proteinExistence type="predicted"/>
<accession>A0A381VVH5</accession>
<dbReference type="AlphaFoldDB" id="A0A381VVH5"/>
<keyword evidence="1" id="KW-1133">Transmembrane helix</keyword>
<keyword evidence="1" id="KW-0812">Transmembrane</keyword>